<dbReference type="AlphaFoldDB" id="A0A2V3W0W3"/>
<dbReference type="GO" id="GO:0016810">
    <property type="term" value="F:hydrolase activity, acting on carbon-nitrogen (but not peptide) bonds"/>
    <property type="evidence" value="ECO:0007669"/>
    <property type="project" value="InterPro"/>
</dbReference>
<protein>
    <submittedName>
        <fullName evidence="4">Dihydroorotase</fullName>
    </submittedName>
</protein>
<evidence type="ECO:0000256" key="1">
    <source>
        <dbReference type="PIRSR" id="PIRSR039004-1"/>
    </source>
</evidence>
<dbReference type="InterPro" id="IPR011059">
    <property type="entry name" value="Metal-dep_hydrolase_composite"/>
</dbReference>
<feature type="modified residue" description="N6-carboxylysine" evidence="2">
    <location>
        <position position="149"/>
    </location>
</feature>
<dbReference type="GO" id="GO:0046872">
    <property type="term" value="F:metal ion binding"/>
    <property type="evidence" value="ECO:0007669"/>
    <property type="project" value="UniProtKB-KW"/>
</dbReference>
<dbReference type="Gene3D" id="3.20.20.140">
    <property type="entry name" value="Metal-dependent hydrolases"/>
    <property type="match status" value="1"/>
</dbReference>
<feature type="binding site" evidence="1">
    <location>
        <position position="265"/>
    </location>
    <ligand>
        <name>Zn(2+)</name>
        <dbReference type="ChEBI" id="CHEBI:29105"/>
        <label>1</label>
    </ligand>
</feature>
<feature type="binding site" evidence="1">
    <location>
        <position position="205"/>
    </location>
    <ligand>
        <name>Zn(2+)</name>
        <dbReference type="ChEBI" id="CHEBI:29105"/>
        <label>2</label>
    </ligand>
</feature>
<dbReference type="PANTHER" id="PTHR42717:SF1">
    <property type="entry name" value="IMIDAZOLONEPROPIONASE AND RELATED AMIDOHYDROLASES"/>
    <property type="match status" value="1"/>
</dbReference>
<proteinExistence type="predicted"/>
<dbReference type="InterPro" id="IPR020043">
    <property type="entry name" value="Deacetylase_Atu3266-like"/>
</dbReference>
<feature type="binding site" evidence="1">
    <location>
        <position position="57"/>
    </location>
    <ligand>
        <name>Zn(2+)</name>
        <dbReference type="ChEBI" id="CHEBI:29105"/>
        <label>1</label>
    </ligand>
</feature>
<keyword evidence="1" id="KW-0479">Metal-binding</keyword>
<dbReference type="SUPFAM" id="SSF51338">
    <property type="entry name" value="Composite domain of metallo-dependent hydrolases"/>
    <property type="match status" value="1"/>
</dbReference>
<dbReference type="NCBIfam" id="TIGR03583">
    <property type="entry name" value="EF_0837"/>
    <property type="match status" value="1"/>
</dbReference>
<name>A0A2V3W0W3_9BACI</name>
<evidence type="ECO:0000313" key="5">
    <source>
        <dbReference type="Proteomes" id="UP000247978"/>
    </source>
</evidence>
<gene>
    <name evidence="4" type="ORF">DFR56_104103</name>
</gene>
<dbReference type="EMBL" id="QJJQ01000004">
    <property type="protein sequence ID" value="PXW87953.1"/>
    <property type="molecule type" value="Genomic_DNA"/>
</dbReference>
<dbReference type="Proteomes" id="UP000247978">
    <property type="component" value="Unassembled WGS sequence"/>
</dbReference>
<dbReference type="InterPro" id="IPR032466">
    <property type="entry name" value="Metal_Hydrolase"/>
</dbReference>
<dbReference type="PIRSF" id="PIRSF039004">
    <property type="entry name" value="ADE_EF_0837"/>
    <property type="match status" value="1"/>
</dbReference>
<dbReference type="NCBIfam" id="NF006689">
    <property type="entry name" value="PRK09237.1"/>
    <property type="match status" value="1"/>
</dbReference>
<evidence type="ECO:0000313" key="4">
    <source>
        <dbReference type="EMBL" id="PXW87953.1"/>
    </source>
</evidence>
<accession>A0A2V3W0W3</accession>
<dbReference type="RefSeq" id="WP_110394779.1">
    <property type="nucleotide sequence ID" value="NZ_JBHUHB010000001.1"/>
</dbReference>
<keyword evidence="5" id="KW-1185">Reference proteome</keyword>
<dbReference type="Gene3D" id="2.30.40.10">
    <property type="entry name" value="Urease, subunit C, domain 1"/>
    <property type="match status" value="1"/>
</dbReference>
<dbReference type="GO" id="GO:0019213">
    <property type="term" value="F:deacetylase activity"/>
    <property type="evidence" value="ECO:0007669"/>
    <property type="project" value="InterPro"/>
</dbReference>
<reference evidence="4 5" key="1">
    <citation type="submission" date="2018-05" db="EMBL/GenBank/DDBJ databases">
        <title>Genomic Encyclopedia of Type Strains, Phase IV (KMG-IV): sequencing the most valuable type-strain genomes for metagenomic binning, comparative biology and taxonomic classification.</title>
        <authorList>
            <person name="Goeker M."/>
        </authorList>
    </citation>
    <scope>NUCLEOTIDE SEQUENCE [LARGE SCALE GENOMIC DNA]</scope>
    <source>
        <strain evidence="4 5">DSM 28556</strain>
    </source>
</reference>
<dbReference type="Pfam" id="PF22647">
    <property type="entry name" value="EF_0837-like_N"/>
    <property type="match status" value="1"/>
</dbReference>
<feature type="binding site" evidence="1">
    <location>
        <position position="182"/>
    </location>
    <ligand>
        <name>Zn(2+)</name>
        <dbReference type="ChEBI" id="CHEBI:29105"/>
        <label>2</label>
    </ligand>
</feature>
<organism evidence="4 5">
    <name type="scientific">Pseudogracilibacillus auburnensis</name>
    <dbReference type="NCBI Taxonomy" id="1494959"/>
    <lineage>
        <taxon>Bacteria</taxon>
        <taxon>Bacillati</taxon>
        <taxon>Bacillota</taxon>
        <taxon>Bacilli</taxon>
        <taxon>Bacillales</taxon>
        <taxon>Bacillaceae</taxon>
        <taxon>Pseudogracilibacillus</taxon>
    </lineage>
</organism>
<feature type="binding site" description="via carbamate group" evidence="1">
    <location>
        <position position="149"/>
    </location>
    <ligand>
        <name>Zn(2+)</name>
        <dbReference type="ChEBI" id="CHEBI:29105"/>
        <label>2</label>
    </ligand>
</feature>
<keyword evidence="1" id="KW-0862">Zinc</keyword>
<comment type="caution">
    <text evidence="4">The sequence shown here is derived from an EMBL/GenBank/DDBJ whole genome shotgun (WGS) entry which is preliminary data.</text>
</comment>
<feature type="binding site" description="via carbamate group" evidence="1">
    <location>
        <position position="149"/>
    </location>
    <ligand>
        <name>Zn(2+)</name>
        <dbReference type="ChEBI" id="CHEBI:29105"/>
        <label>1</label>
    </ligand>
</feature>
<evidence type="ECO:0000256" key="3">
    <source>
        <dbReference type="PIRSR" id="PIRSR039004-3"/>
    </source>
</evidence>
<dbReference type="InterPro" id="IPR047601">
    <property type="entry name" value="EF_0837-like"/>
</dbReference>
<evidence type="ECO:0000256" key="2">
    <source>
        <dbReference type="PIRSR" id="PIRSR039004-2"/>
    </source>
</evidence>
<dbReference type="SUPFAM" id="SSF51556">
    <property type="entry name" value="Metallo-dependent hydrolases"/>
    <property type="match status" value="1"/>
</dbReference>
<feature type="binding site" evidence="1">
    <location>
        <position position="55"/>
    </location>
    <ligand>
        <name>Zn(2+)</name>
        <dbReference type="ChEBI" id="CHEBI:29105"/>
        <label>1</label>
    </ligand>
</feature>
<sequence length="373" mass="41519">MIQIIENAMLTTGSKVNIVVKDSKVIEVTNQYFGEGKVISLPEDVYVSPGWIDLHTHSFPKFEPYCAHPDEIGYKTGVTTVVDAGSCGANDIDEFNEVSQKSKTRVFSFINVSSVGLKIRNELEDLSLLSLEAIEKAIEKYPEMIIGLKVRMSASVIGNNDTKALEIAKQFSKRCNKPLMVHIGSSPPKLLDIIQYLDRGDIITHCFNEKPNNHIFSDKETNNALRAAIERGVYLDIGHGTSSFSYPIAIKAREKNIPFHSISTDIYEKNRINGPVYNMATTLSKFLSLGYSLEKVIDSVTTIPAKIMNNHEIGVIQKGAVADLTFFSIEKQEKMLKDSFGNELVVKNQIKPHAVMIGGNYYECKSDEVKTSN</sequence>
<dbReference type="PANTHER" id="PTHR42717">
    <property type="entry name" value="DIHYDROOROTASE-RELATED"/>
    <property type="match status" value="1"/>
</dbReference>
<dbReference type="OrthoDB" id="9796020at2"/>
<feature type="site" description="Transition state stabilizer" evidence="3">
    <location>
        <position position="151"/>
    </location>
</feature>